<evidence type="ECO:0000313" key="2">
    <source>
        <dbReference type="Proteomes" id="UP000249818"/>
    </source>
</evidence>
<reference evidence="2" key="1">
    <citation type="submission" date="2018-05" db="EMBL/GenBank/DDBJ databases">
        <authorList>
            <person name="Hao L."/>
        </authorList>
    </citation>
    <scope>NUCLEOTIDE SEQUENCE [LARGE SCALE GENOMIC DNA]</scope>
</reference>
<dbReference type="RefSeq" id="WP_122030472.1">
    <property type="nucleotide sequence ID" value="NZ_LS483254.1"/>
</dbReference>
<evidence type="ECO:0000313" key="1">
    <source>
        <dbReference type="EMBL" id="SQD92224.1"/>
    </source>
</evidence>
<proteinExistence type="predicted"/>
<name>A0A2X3MJQ3_9BACT</name>
<dbReference type="AlphaFoldDB" id="A0A2X3MJQ3"/>
<organism evidence="1 2">
    <name type="scientific">Candidatus Bipolaricaulis anaerobius</name>
    <dbReference type="NCBI Taxonomy" id="2026885"/>
    <lineage>
        <taxon>Bacteria</taxon>
        <taxon>Candidatus Bipolaricaulota</taxon>
        <taxon>Candidatus Bipolaricaulia</taxon>
        <taxon>Candidatus Bipolaricaulales</taxon>
        <taxon>Candidatus Bipolaricaulaceae</taxon>
        <taxon>Candidatus Bipolaricaulis</taxon>
    </lineage>
</organism>
<dbReference type="EMBL" id="LS483254">
    <property type="protein sequence ID" value="SQD92224.1"/>
    <property type="molecule type" value="Genomic_DNA"/>
</dbReference>
<keyword evidence="2" id="KW-1185">Reference proteome</keyword>
<accession>A0A2X3MJQ3</accession>
<dbReference type="Proteomes" id="UP000249818">
    <property type="component" value="Chromosome BARAN1"/>
</dbReference>
<protein>
    <submittedName>
        <fullName evidence="1">Uncharacterized protein</fullName>
    </submittedName>
</protein>
<gene>
    <name evidence="1" type="ORF">BARAN1_0199</name>
</gene>
<sequence>MRRFMVRAHDGEIEAEARRLLTALDVDDVEVIRDETVAEAWLDDLEARRTIYGLAEIREYLERLIQG</sequence>
<dbReference type="KEGG" id="bana:BARAN1_0199"/>